<evidence type="ECO:0000313" key="2">
    <source>
        <dbReference type="EMBL" id="CAJ0935795.1"/>
    </source>
</evidence>
<organism evidence="2 3">
    <name type="scientific">Ranitomeya imitator</name>
    <name type="common">mimic poison frog</name>
    <dbReference type="NCBI Taxonomy" id="111125"/>
    <lineage>
        <taxon>Eukaryota</taxon>
        <taxon>Metazoa</taxon>
        <taxon>Chordata</taxon>
        <taxon>Craniata</taxon>
        <taxon>Vertebrata</taxon>
        <taxon>Euteleostomi</taxon>
        <taxon>Amphibia</taxon>
        <taxon>Batrachia</taxon>
        <taxon>Anura</taxon>
        <taxon>Neobatrachia</taxon>
        <taxon>Hyloidea</taxon>
        <taxon>Dendrobatidae</taxon>
        <taxon>Dendrobatinae</taxon>
        <taxon>Ranitomeya</taxon>
    </lineage>
</organism>
<proteinExistence type="predicted"/>
<dbReference type="PROSITE" id="PS50878">
    <property type="entry name" value="RT_POL"/>
    <property type="match status" value="1"/>
</dbReference>
<keyword evidence="3" id="KW-1185">Reference proteome</keyword>
<sequence>MITNGVKYTGGLIRIRKLLKGDPIDGGILPIHLALKVMAHALPFVHIRDVDGAQEIGAIDRIPLRLSLYLHGCRPVPRYQVDFSSITSSPSSSTMATENTIDNVTGDTTLSLKKLNLVQRSVFSPPRIYHPVETFISLVKNYVRHKLMDIQQGHHRIRSNMSRAERDAIDSLRSNKKLVVKPADKGSAVVVMDRQYYVDEIRSQLGDSDTYLQIPHDPTSDITKKNCILSLRFCTLGVIDKKLGEFLVNSYPVCPVLYTLPKIHKNLICPPGRPIVASTGSLLSPLAMVLEKILSPLLSHIPSFLRDTSHFLSAIRGLGVVPAECYLLTLDVNSLYTNINNSDGIKAVESFLNDTTEFSSDLKEFCVALLTLILTKNFFLFEDDFFIQLNGTAMGSNVAPPYANIFMADFESNFVYTHVLFQQFCPLWKRYIDDIF</sequence>
<dbReference type="Proteomes" id="UP001176940">
    <property type="component" value="Unassembled WGS sequence"/>
</dbReference>
<name>A0ABN9L8C9_9NEOB</name>
<comment type="caution">
    <text evidence="2">The sequence shown here is derived from an EMBL/GenBank/DDBJ whole genome shotgun (WGS) entry which is preliminary data.</text>
</comment>
<accession>A0ABN9L8C9</accession>
<protein>
    <recommendedName>
        <fullName evidence="1">Reverse transcriptase domain-containing protein</fullName>
    </recommendedName>
</protein>
<dbReference type="InterPro" id="IPR000477">
    <property type="entry name" value="RT_dom"/>
</dbReference>
<dbReference type="EMBL" id="CAUEEQ010011682">
    <property type="protein sequence ID" value="CAJ0935795.1"/>
    <property type="molecule type" value="Genomic_DNA"/>
</dbReference>
<feature type="domain" description="Reverse transcriptase" evidence="1">
    <location>
        <begin position="241"/>
        <end position="436"/>
    </location>
</feature>
<evidence type="ECO:0000259" key="1">
    <source>
        <dbReference type="PROSITE" id="PS50878"/>
    </source>
</evidence>
<evidence type="ECO:0000313" key="3">
    <source>
        <dbReference type="Proteomes" id="UP001176940"/>
    </source>
</evidence>
<dbReference type="PANTHER" id="PTHR21301:SF12">
    <property type="match status" value="1"/>
</dbReference>
<dbReference type="PANTHER" id="PTHR21301">
    <property type="entry name" value="REVERSE TRANSCRIPTASE"/>
    <property type="match status" value="1"/>
</dbReference>
<reference evidence="2" key="1">
    <citation type="submission" date="2023-07" db="EMBL/GenBank/DDBJ databases">
        <authorList>
            <person name="Stuckert A."/>
        </authorList>
    </citation>
    <scope>NUCLEOTIDE SEQUENCE</scope>
</reference>
<gene>
    <name evidence="2" type="ORF">RIMI_LOCUS6484305</name>
</gene>